<dbReference type="GeneID" id="116296864"/>
<dbReference type="InParanoid" id="A0A6P8HZY2"/>
<accession>A0A6P8HZY2</accession>
<sequence length="185" mass="20292">MRRVSTEELANTIMKQVPTPANVQLGSMARIVLINFSLKFRTEWEKVNTNQVCFSAKGNQYGTFNVPKTGEIKAFKLVYLSGRVAAYGAGNNWGTGGTRLDTIITNTVNQVLSPPQSILHATYYKYSLPGVSASDPELILPEMNPPLAVTAGQTFRVWFGEDLKGASESDNSGTTCADVYVNYRQ</sequence>
<evidence type="ECO:0000313" key="2">
    <source>
        <dbReference type="RefSeq" id="XP_031560831.1"/>
    </source>
</evidence>
<evidence type="ECO:0000313" key="1">
    <source>
        <dbReference type="Proteomes" id="UP000515163"/>
    </source>
</evidence>
<organism evidence="1 2">
    <name type="scientific">Actinia tenebrosa</name>
    <name type="common">Australian red waratah sea anemone</name>
    <dbReference type="NCBI Taxonomy" id="6105"/>
    <lineage>
        <taxon>Eukaryota</taxon>
        <taxon>Metazoa</taxon>
        <taxon>Cnidaria</taxon>
        <taxon>Anthozoa</taxon>
        <taxon>Hexacorallia</taxon>
        <taxon>Actiniaria</taxon>
        <taxon>Actiniidae</taxon>
        <taxon>Actinia</taxon>
    </lineage>
</organism>
<protein>
    <submittedName>
        <fullName evidence="2">Uncharacterized protein LOC116296864</fullName>
    </submittedName>
</protein>
<gene>
    <name evidence="2" type="primary">LOC116296864</name>
</gene>
<reference evidence="2" key="1">
    <citation type="submission" date="2025-08" db="UniProtKB">
        <authorList>
            <consortium name="RefSeq"/>
        </authorList>
    </citation>
    <scope>IDENTIFICATION</scope>
    <source>
        <tissue evidence="2">Tentacle</tissue>
    </source>
</reference>
<dbReference type="AlphaFoldDB" id="A0A6P8HZY2"/>
<proteinExistence type="predicted"/>
<name>A0A6P8HZY2_ACTTE</name>
<dbReference type="Proteomes" id="UP000515163">
    <property type="component" value="Unplaced"/>
</dbReference>
<dbReference type="OrthoDB" id="5984767at2759"/>
<dbReference type="RefSeq" id="XP_031560831.1">
    <property type="nucleotide sequence ID" value="XM_031704971.1"/>
</dbReference>
<keyword evidence="1" id="KW-1185">Reference proteome</keyword>
<dbReference type="KEGG" id="aten:116296864"/>